<comment type="catalytic activity">
    <reaction evidence="8">
        <text>2-C-methyl-D-erythritol 4-phosphate + NADP(+) = 1-deoxy-D-xylulose 5-phosphate + NADPH + H(+)</text>
        <dbReference type="Rhea" id="RHEA:13717"/>
        <dbReference type="ChEBI" id="CHEBI:15378"/>
        <dbReference type="ChEBI" id="CHEBI:57783"/>
        <dbReference type="ChEBI" id="CHEBI:57792"/>
        <dbReference type="ChEBI" id="CHEBI:58262"/>
        <dbReference type="ChEBI" id="CHEBI:58349"/>
        <dbReference type="EC" id="1.1.1.267"/>
    </reaction>
    <physiologicalReaction direction="right-to-left" evidence="8">
        <dbReference type="Rhea" id="RHEA:13719"/>
    </physiologicalReaction>
</comment>
<feature type="binding site" evidence="9">
    <location>
        <position position="229"/>
    </location>
    <ligand>
        <name>1-deoxy-D-xylulose 5-phosphate</name>
        <dbReference type="ChEBI" id="CHEBI:57792"/>
    </ligand>
</feature>
<keyword evidence="4 9" id="KW-0521">NADP</keyword>
<keyword evidence="5 9" id="KW-0560">Oxidoreductase</keyword>
<evidence type="ECO:0000259" key="12">
    <source>
        <dbReference type="Pfam" id="PF13288"/>
    </source>
</evidence>
<dbReference type="EMBL" id="JAHWDQ010000006">
    <property type="protein sequence ID" value="MBW2942615.1"/>
    <property type="molecule type" value="Genomic_DNA"/>
</dbReference>
<evidence type="ECO:0000259" key="10">
    <source>
        <dbReference type="Pfam" id="PF02670"/>
    </source>
</evidence>
<keyword evidence="7 9" id="KW-0414">Isoprene biosynthesis</keyword>
<feature type="binding site" evidence="9">
    <location>
        <position position="40"/>
    </location>
    <ligand>
        <name>NADPH</name>
        <dbReference type="ChEBI" id="CHEBI:57783"/>
    </ligand>
</feature>
<feature type="binding site" evidence="9">
    <location>
        <position position="211"/>
    </location>
    <ligand>
        <name>1-deoxy-D-xylulose 5-phosphate</name>
        <dbReference type="ChEBI" id="CHEBI:57792"/>
    </ligand>
</feature>
<feature type="binding site" evidence="9">
    <location>
        <position position="217"/>
    </location>
    <ligand>
        <name>NADPH</name>
        <dbReference type="ChEBI" id="CHEBI:57783"/>
    </ligand>
</feature>
<gene>
    <name evidence="13" type="primary">ispC</name>
    <name evidence="9" type="synonym">dxr</name>
    <name evidence="13" type="ORF">KXJ70_17590</name>
</gene>
<dbReference type="InterPro" id="IPR026877">
    <property type="entry name" value="DXPR_C"/>
</dbReference>
<dbReference type="Pfam" id="PF13288">
    <property type="entry name" value="DXPR_C"/>
    <property type="match status" value="1"/>
</dbReference>
<feature type="binding site" evidence="9">
    <location>
        <position position="153"/>
    </location>
    <ligand>
        <name>1-deoxy-D-xylulose 5-phosphate</name>
        <dbReference type="ChEBI" id="CHEBI:57792"/>
    </ligand>
</feature>
<keyword evidence="9" id="KW-0460">Magnesium</keyword>
<accession>A0ABS6VW74</accession>
<protein>
    <recommendedName>
        <fullName evidence="9">1-deoxy-D-xylulose 5-phosphate reductoisomerase</fullName>
        <shortName evidence="9">DXP reductoisomerase</shortName>
        <ecNumber evidence="9">1.1.1.267</ecNumber>
    </recommendedName>
    <alternativeName>
        <fullName evidence="9">1-deoxyxylulose-5-phosphate reductoisomerase</fullName>
    </alternativeName>
    <alternativeName>
        <fullName evidence="9">2-C-methyl-D-erythritol 4-phosphate synthase</fullName>
    </alternativeName>
</protein>
<comment type="caution">
    <text evidence="13">The sequence shown here is derived from an EMBL/GenBank/DDBJ whole genome shotgun (WGS) entry which is preliminary data.</text>
</comment>
<evidence type="ECO:0000256" key="9">
    <source>
        <dbReference type="HAMAP-Rule" id="MF_00183"/>
    </source>
</evidence>
<feature type="binding site" evidence="9">
    <location>
        <position position="230"/>
    </location>
    <ligand>
        <name>1-deoxy-D-xylulose 5-phosphate</name>
        <dbReference type="ChEBI" id="CHEBI:57792"/>
    </ligand>
</feature>
<dbReference type="PANTHER" id="PTHR30525:SF0">
    <property type="entry name" value="1-DEOXY-D-XYLULOSE 5-PHOSPHATE REDUCTOISOMERASE, CHLOROPLASTIC"/>
    <property type="match status" value="1"/>
</dbReference>
<feature type="domain" description="1-deoxy-D-xylulose 5-phosphate reductoisomerase C-terminal" evidence="11">
    <location>
        <begin position="147"/>
        <end position="241"/>
    </location>
</feature>
<dbReference type="Pfam" id="PF08436">
    <property type="entry name" value="DXP_redisom_C"/>
    <property type="match status" value="1"/>
</dbReference>
<evidence type="ECO:0000256" key="4">
    <source>
        <dbReference type="ARBA" id="ARBA00022857"/>
    </source>
</evidence>
<feature type="binding site" evidence="9">
    <location>
        <position position="125"/>
    </location>
    <ligand>
        <name>NADPH</name>
        <dbReference type="ChEBI" id="CHEBI:57783"/>
    </ligand>
</feature>
<evidence type="ECO:0000259" key="11">
    <source>
        <dbReference type="Pfam" id="PF08436"/>
    </source>
</evidence>
<evidence type="ECO:0000256" key="3">
    <source>
        <dbReference type="ARBA" id="ARBA00022723"/>
    </source>
</evidence>
<keyword evidence="6 9" id="KW-0464">Manganese</keyword>
<feature type="binding site" evidence="9">
    <location>
        <position position="188"/>
    </location>
    <ligand>
        <name>1-deoxy-D-xylulose 5-phosphate</name>
        <dbReference type="ChEBI" id="CHEBI:57792"/>
    </ligand>
</feature>
<feature type="binding site" evidence="9">
    <location>
        <position position="14"/>
    </location>
    <ligand>
        <name>NADPH</name>
        <dbReference type="ChEBI" id="CHEBI:57783"/>
    </ligand>
</feature>
<comment type="pathway">
    <text evidence="1 9">Isoprenoid biosynthesis; isopentenyl diphosphate biosynthesis via DXP pathway; isopentenyl diphosphate from 1-deoxy-D-xylulose 5-phosphate: step 1/6.</text>
</comment>
<feature type="binding site" evidence="9">
    <location>
        <position position="152"/>
    </location>
    <ligand>
        <name>1-deoxy-D-xylulose 5-phosphate</name>
        <dbReference type="ChEBI" id="CHEBI:57792"/>
    </ligand>
</feature>
<feature type="binding site" evidence="9">
    <location>
        <position position="15"/>
    </location>
    <ligand>
        <name>NADPH</name>
        <dbReference type="ChEBI" id="CHEBI:57783"/>
    </ligand>
</feature>
<evidence type="ECO:0000256" key="6">
    <source>
        <dbReference type="ARBA" id="ARBA00023211"/>
    </source>
</evidence>
<dbReference type="GO" id="GO:0030604">
    <property type="term" value="F:1-deoxy-D-xylulose-5-phosphate reductoisomerase activity"/>
    <property type="evidence" value="ECO:0007669"/>
    <property type="project" value="UniProtKB-EC"/>
</dbReference>
<reference evidence="13" key="1">
    <citation type="submission" date="2021-07" db="EMBL/GenBank/DDBJ databases">
        <title>Zhongshania sp. CAU 1632 isolated from seawater.</title>
        <authorList>
            <person name="Kim W."/>
        </authorList>
    </citation>
    <scope>NUCLEOTIDE SEQUENCE</scope>
    <source>
        <strain evidence="13">CAU 1632</strain>
    </source>
</reference>
<feature type="binding site" evidence="9">
    <location>
        <position position="233"/>
    </location>
    <ligand>
        <name>Mn(2+)</name>
        <dbReference type="ChEBI" id="CHEBI:29035"/>
    </ligand>
</feature>
<proteinExistence type="inferred from homology"/>
<comment type="caution">
    <text evidence="9">Lacks conserved residue(s) required for the propagation of feature annotation.</text>
</comment>
<dbReference type="InterPro" id="IPR013644">
    <property type="entry name" value="DXP_reductoisomerase_C"/>
</dbReference>
<dbReference type="Pfam" id="PF02670">
    <property type="entry name" value="DXP_reductoisom"/>
    <property type="match status" value="1"/>
</dbReference>
<dbReference type="InterPro" id="IPR013512">
    <property type="entry name" value="DXP_reductoisomerase_N"/>
</dbReference>
<dbReference type="NCBIfam" id="NF009114">
    <property type="entry name" value="PRK12464.1"/>
    <property type="match status" value="1"/>
</dbReference>
<dbReference type="HAMAP" id="MF_00183">
    <property type="entry name" value="DXP_reductoisom"/>
    <property type="match status" value="1"/>
</dbReference>
<dbReference type="NCBIfam" id="TIGR00243">
    <property type="entry name" value="Dxr"/>
    <property type="match status" value="1"/>
</dbReference>
<feature type="binding site" evidence="9">
    <location>
        <position position="16"/>
    </location>
    <ligand>
        <name>NADPH</name>
        <dbReference type="ChEBI" id="CHEBI:57783"/>
    </ligand>
</feature>
<feature type="binding site" evidence="9">
    <location>
        <position position="153"/>
    </location>
    <ligand>
        <name>Mn(2+)</name>
        <dbReference type="ChEBI" id="CHEBI:29035"/>
    </ligand>
</feature>
<keyword evidence="3 9" id="KW-0479">Metal-binding</keyword>
<dbReference type="Proteomes" id="UP001166291">
    <property type="component" value="Unassembled WGS sequence"/>
</dbReference>
<feature type="domain" description="DXP reductoisomerase C-terminal" evidence="12">
    <location>
        <begin position="273"/>
        <end position="388"/>
    </location>
</feature>
<feature type="binding site" evidence="9">
    <location>
        <position position="13"/>
    </location>
    <ligand>
        <name>NADPH</name>
        <dbReference type="ChEBI" id="CHEBI:57783"/>
    </ligand>
</feature>
<evidence type="ECO:0000256" key="5">
    <source>
        <dbReference type="ARBA" id="ARBA00023002"/>
    </source>
</evidence>
<comment type="similarity">
    <text evidence="2 9">Belongs to the DXR family.</text>
</comment>
<evidence type="ECO:0000256" key="7">
    <source>
        <dbReference type="ARBA" id="ARBA00023229"/>
    </source>
</evidence>
<sequence>MGVMQSVTVLGSTGSIGVNTLDVLARHPERYSVYALTANRSLDTLFAQLEQFSPRYAVLADIELVQAFAERVRKAGLPTEILGGEAGLCTVAREADVTMAAIVGAAGLLPTMAAVEAGRKVLLANKEALVMAGPLFMDAVQRCGAMLLPIDSEHNAIFQCLPMQVQQGNGQLSPFLHGGVKRVLLTGSGGPFRNTASAELADVTPDQACAHPNWSMGRKISVDSATMMNKGLELIEACWLFHTEPANIDIIVHPQSVIHSMVEYIDGSVLAQLGNPDMRTPIAHALAWPERVASGVGSLDIIAQARLDFEAPDEERFPCLRLAREAAVRGGTAPAVLNAANEVAVEAFLDGRLDFTSIAKVIEQVMAVVVIVEPHSLEDVQQADRESRVCAMKFILNKTLA</sequence>
<feature type="binding site" evidence="9">
    <location>
        <position position="126"/>
    </location>
    <ligand>
        <name>1-deoxy-D-xylulose 5-phosphate</name>
        <dbReference type="ChEBI" id="CHEBI:57792"/>
    </ligand>
</feature>
<dbReference type="PANTHER" id="PTHR30525">
    <property type="entry name" value="1-DEOXY-D-XYLULOSE 5-PHOSPHATE REDUCTOISOMERASE"/>
    <property type="match status" value="1"/>
</dbReference>
<dbReference type="PIRSF" id="PIRSF006205">
    <property type="entry name" value="Dxp_reductismrs"/>
    <property type="match status" value="1"/>
</dbReference>
<dbReference type="EC" id="1.1.1.267" evidence="9"/>
<evidence type="ECO:0000256" key="8">
    <source>
        <dbReference type="ARBA" id="ARBA00048543"/>
    </source>
</evidence>
<feature type="binding site" evidence="9">
    <location>
        <position position="151"/>
    </location>
    <ligand>
        <name>Mn(2+)</name>
        <dbReference type="ChEBI" id="CHEBI:29035"/>
    </ligand>
</feature>
<comment type="function">
    <text evidence="9">Catalyzes the NADPH-dependent rearrangement and reduction of 1-deoxy-D-xylulose-5-phosphate (DXP) to 2-C-methyl-D-erythritol 4-phosphate (MEP).</text>
</comment>
<evidence type="ECO:0000313" key="14">
    <source>
        <dbReference type="Proteomes" id="UP001166291"/>
    </source>
</evidence>
<keyword evidence="14" id="KW-1185">Reference proteome</keyword>
<feature type="binding site" evidence="9">
    <location>
        <position position="127"/>
    </location>
    <ligand>
        <name>NADPH</name>
        <dbReference type="ChEBI" id="CHEBI:57783"/>
    </ligand>
</feature>
<name>A0ABS6VW74_9GAMM</name>
<feature type="binding site" evidence="9">
    <location>
        <position position="233"/>
    </location>
    <ligand>
        <name>1-deoxy-D-xylulose 5-phosphate</name>
        <dbReference type="ChEBI" id="CHEBI:57792"/>
    </ligand>
</feature>
<feature type="domain" description="1-deoxy-D-xylulose 5-phosphate reductoisomerase N-terminal" evidence="10">
    <location>
        <begin position="7"/>
        <end position="133"/>
    </location>
</feature>
<dbReference type="InterPro" id="IPR003821">
    <property type="entry name" value="DXP_reductoisomerase"/>
</dbReference>
<evidence type="ECO:0000256" key="2">
    <source>
        <dbReference type="ARBA" id="ARBA00006825"/>
    </source>
</evidence>
<comment type="cofactor">
    <cofactor evidence="9">
        <name>Mg(2+)</name>
        <dbReference type="ChEBI" id="CHEBI:18420"/>
    </cofactor>
    <cofactor evidence="9">
        <name>Mn(2+)</name>
        <dbReference type="ChEBI" id="CHEBI:29035"/>
    </cofactor>
</comment>
<dbReference type="RefSeq" id="WP_219044858.1">
    <property type="nucleotide sequence ID" value="NZ_JAHWDQ010000006.1"/>
</dbReference>
<feature type="binding site" evidence="9">
    <location>
        <position position="224"/>
    </location>
    <ligand>
        <name>1-deoxy-D-xylulose 5-phosphate</name>
        <dbReference type="ChEBI" id="CHEBI:57792"/>
    </ligand>
</feature>
<dbReference type="NCBIfam" id="NF003938">
    <property type="entry name" value="PRK05447.1-1"/>
    <property type="match status" value="1"/>
</dbReference>
<evidence type="ECO:0000313" key="13">
    <source>
        <dbReference type="EMBL" id="MBW2942615.1"/>
    </source>
</evidence>
<evidence type="ECO:0000256" key="1">
    <source>
        <dbReference type="ARBA" id="ARBA00005094"/>
    </source>
</evidence>
<organism evidence="13 14">
    <name type="scientific">Zhongshania aquimaris</name>
    <dbReference type="NCBI Taxonomy" id="2857107"/>
    <lineage>
        <taxon>Bacteria</taxon>
        <taxon>Pseudomonadati</taxon>
        <taxon>Pseudomonadota</taxon>
        <taxon>Gammaproteobacteria</taxon>
        <taxon>Cellvibrionales</taxon>
        <taxon>Spongiibacteraceae</taxon>
        <taxon>Zhongshania</taxon>
    </lineage>
</organism>